<keyword evidence="2" id="KW-1185">Reference proteome</keyword>
<organism evidence="2 3">
    <name type="scientific">Coffea arabica</name>
    <name type="common">Arabian coffee</name>
    <dbReference type="NCBI Taxonomy" id="13443"/>
    <lineage>
        <taxon>Eukaryota</taxon>
        <taxon>Viridiplantae</taxon>
        <taxon>Streptophyta</taxon>
        <taxon>Embryophyta</taxon>
        <taxon>Tracheophyta</taxon>
        <taxon>Spermatophyta</taxon>
        <taxon>Magnoliopsida</taxon>
        <taxon>eudicotyledons</taxon>
        <taxon>Gunneridae</taxon>
        <taxon>Pentapetalae</taxon>
        <taxon>asterids</taxon>
        <taxon>lamiids</taxon>
        <taxon>Gentianales</taxon>
        <taxon>Rubiaceae</taxon>
        <taxon>Ixoroideae</taxon>
        <taxon>Gardenieae complex</taxon>
        <taxon>Bertiereae - Coffeeae clade</taxon>
        <taxon>Coffeeae</taxon>
        <taxon>Coffea</taxon>
    </lineage>
</organism>
<evidence type="ECO:0000259" key="1">
    <source>
        <dbReference type="Pfam" id="PF13456"/>
    </source>
</evidence>
<dbReference type="Gene3D" id="3.30.420.10">
    <property type="entry name" value="Ribonuclease H-like superfamily/Ribonuclease H"/>
    <property type="match status" value="1"/>
</dbReference>
<dbReference type="InterPro" id="IPR044730">
    <property type="entry name" value="RNase_H-like_dom_plant"/>
</dbReference>
<evidence type="ECO:0000313" key="2">
    <source>
        <dbReference type="Proteomes" id="UP001652660"/>
    </source>
</evidence>
<dbReference type="InterPro" id="IPR012337">
    <property type="entry name" value="RNaseH-like_sf"/>
</dbReference>
<dbReference type="Pfam" id="PF13456">
    <property type="entry name" value="RVT_3"/>
    <property type="match status" value="1"/>
</dbReference>
<proteinExistence type="predicted"/>
<dbReference type="InterPro" id="IPR052929">
    <property type="entry name" value="RNase_H-like_EbsB-rel"/>
</dbReference>
<name>A0ABM4U4Q9_COFAR</name>
<accession>A0ABM4U4Q9</accession>
<protein>
    <recommendedName>
        <fullName evidence="1">RNase H type-1 domain-containing protein</fullName>
    </recommendedName>
</protein>
<dbReference type="CDD" id="cd06222">
    <property type="entry name" value="RNase_H_like"/>
    <property type="match status" value="1"/>
</dbReference>
<dbReference type="Proteomes" id="UP001652660">
    <property type="component" value="Chromosome 1c"/>
</dbReference>
<gene>
    <name evidence="3" type="primary">LOC140005323</name>
</gene>
<dbReference type="PANTHER" id="PTHR47074:SF48">
    <property type="entry name" value="POLYNUCLEOTIDYL TRANSFERASE, RIBONUCLEASE H-LIKE SUPERFAMILY PROTEIN"/>
    <property type="match status" value="1"/>
</dbReference>
<reference evidence="3" key="2">
    <citation type="submission" date="2025-08" db="UniProtKB">
        <authorList>
            <consortium name="RefSeq"/>
        </authorList>
    </citation>
    <scope>IDENTIFICATION</scope>
    <source>
        <tissue evidence="3">Leaves</tissue>
    </source>
</reference>
<reference evidence="2" key="1">
    <citation type="journal article" date="2025" name="Foods">
        <title>Unveiling the Microbial Signatures of Arabica Coffee Cherries: Insights into Ripeness Specific Diversity, Functional Traits, and Implications for Quality and Safety.</title>
        <authorList>
            <consortium name="RefSeq"/>
            <person name="Tenea G.N."/>
            <person name="Cifuentes V."/>
            <person name="Reyes P."/>
            <person name="Cevallos-Vallejos M."/>
        </authorList>
    </citation>
    <scope>NUCLEOTIDE SEQUENCE [LARGE SCALE GENOMIC DNA]</scope>
</reference>
<dbReference type="GeneID" id="140005323"/>
<dbReference type="RefSeq" id="XP_071902271.1">
    <property type="nucleotide sequence ID" value="XM_072046170.1"/>
</dbReference>
<dbReference type="PANTHER" id="PTHR47074">
    <property type="entry name" value="BNAC02G40300D PROTEIN"/>
    <property type="match status" value="1"/>
</dbReference>
<dbReference type="SUPFAM" id="SSF53098">
    <property type="entry name" value="Ribonuclease H-like"/>
    <property type="match status" value="1"/>
</dbReference>
<evidence type="ECO:0000313" key="3">
    <source>
        <dbReference type="RefSeq" id="XP_071902271.1"/>
    </source>
</evidence>
<dbReference type="InterPro" id="IPR002156">
    <property type="entry name" value="RNaseH_domain"/>
</dbReference>
<feature type="domain" description="RNase H type-1" evidence="1">
    <location>
        <begin position="99"/>
        <end position="220"/>
    </location>
</feature>
<dbReference type="InterPro" id="IPR036397">
    <property type="entry name" value="RNaseH_sf"/>
</dbReference>
<sequence length="249" mass="27648">MLVANILIKLKKEDILIKLKKEEIKLVAVILWNLWNNHNGAVSDGSCKDPLSLVSFLLCFLNQFQEAIRNSMTTKHTSTSPQSIFSQWKIPPTGYVKANFDATVLASGDISSIGVVIRDAKGNFMVGLAKQILGLFDPKVIESYAAKTAIKLLLDLHLHMIILEGDCQKVVKMIQSTDTDASPCGMLVDDILIDTQNFATWETSWVPRKLNNVAHCFAKYGCCISDDFIWRDFPPDFIATALAADIISN</sequence>